<evidence type="ECO:0000256" key="5">
    <source>
        <dbReference type="PROSITE-ProRule" id="PRU10137"/>
    </source>
</evidence>
<dbReference type="GO" id="GO:0003677">
    <property type="term" value="F:DNA binding"/>
    <property type="evidence" value="ECO:0007669"/>
    <property type="project" value="UniProtKB-KW"/>
</dbReference>
<keyword evidence="2" id="KW-0238">DNA-binding</keyword>
<dbReference type="Gene3D" id="3.40.50.1390">
    <property type="entry name" value="Resolvase, N-terminal catalytic domain"/>
    <property type="match status" value="1"/>
</dbReference>
<gene>
    <name evidence="7" type="ORF">YM304_30450</name>
</gene>
<dbReference type="Proteomes" id="UP000011863">
    <property type="component" value="Chromosome"/>
</dbReference>
<dbReference type="PROSITE" id="PS51736">
    <property type="entry name" value="RECOMBINASES_3"/>
    <property type="match status" value="1"/>
</dbReference>
<dbReference type="SMART" id="SM00857">
    <property type="entry name" value="Resolvase"/>
    <property type="match status" value="1"/>
</dbReference>
<evidence type="ECO:0000256" key="4">
    <source>
        <dbReference type="PIRSR" id="PIRSR606118-50"/>
    </source>
</evidence>
<feature type="active site" description="O-(5'-phospho-DNA)-serine intermediate" evidence="4 5">
    <location>
        <position position="35"/>
    </location>
</feature>
<feature type="domain" description="Resolvase/invertase-type recombinase catalytic" evidence="6">
    <location>
        <begin position="27"/>
        <end position="173"/>
    </location>
</feature>
<reference evidence="7 8" key="1">
    <citation type="journal article" date="2013" name="Int. J. Syst. Evol. Microbiol.">
        <title>Ilumatobacter nonamiense sp. nov. and Ilumatobacter coccineum sp. nov., isolated from seashore sand.</title>
        <authorList>
            <person name="Matsumoto A."/>
            <person name="Kasai H."/>
            <person name="Matsuo Y."/>
            <person name="Shizuri Y."/>
            <person name="Ichikawa N."/>
            <person name="Fujita N."/>
            <person name="Omura S."/>
            <person name="Takahashi Y."/>
        </authorList>
    </citation>
    <scope>NUCLEOTIDE SEQUENCE [LARGE SCALE GENOMIC DNA]</scope>
    <source>
        <strain evidence="8">NBRC 103263 / KCTC 29153 / YM16-304</strain>
    </source>
</reference>
<sequence length="241" mass="26461">MMKSDLLLFSLPRSRNMRAMEANTLRNVIVYLRVSTDEQARGGLGIAAQRTTIEQQAEHRGWIVTYATDDGYTASNLKRPALLAALDSLRSGEADALVVSKLDRLSRSLMDFASLMETARSEGWAVIALDLGVDMSTPAGEMLSNVLASFAQYERRLISQRTTDALAELRRQGVQLGRPRVLNDDLVATCAAWRAVGCTYASIADRLNDDGTPTAHGGERWHASTVRAVLKSHERRQEAAA</sequence>
<evidence type="ECO:0000256" key="2">
    <source>
        <dbReference type="ARBA" id="ARBA00023125"/>
    </source>
</evidence>
<dbReference type="InterPro" id="IPR006118">
    <property type="entry name" value="Recombinase_CS"/>
</dbReference>
<evidence type="ECO:0000256" key="3">
    <source>
        <dbReference type="ARBA" id="ARBA00023172"/>
    </source>
</evidence>
<evidence type="ECO:0000313" key="7">
    <source>
        <dbReference type="EMBL" id="BAN03359.1"/>
    </source>
</evidence>
<dbReference type="PROSITE" id="PS00397">
    <property type="entry name" value="RECOMBINASES_1"/>
    <property type="match status" value="1"/>
</dbReference>
<proteinExistence type="predicted"/>
<dbReference type="GO" id="GO:0000150">
    <property type="term" value="F:DNA strand exchange activity"/>
    <property type="evidence" value="ECO:0007669"/>
    <property type="project" value="InterPro"/>
</dbReference>
<dbReference type="SUPFAM" id="SSF53041">
    <property type="entry name" value="Resolvase-like"/>
    <property type="match status" value="1"/>
</dbReference>
<dbReference type="InterPro" id="IPR050639">
    <property type="entry name" value="SSR_resolvase"/>
</dbReference>
<dbReference type="EMBL" id="AP012057">
    <property type="protein sequence ID" value="BAN03359.1"/>
    <property type="molecule type" value="Genomic_DNA"/>
</dbReference>
<dbReference type="InterPro" id="IPR006119">
    <property type="entry name" value="Resolv_N"/>
</dbReference>
<dbReference type="AlphaFoldDB" id="A0A6C7EDU9"/>
<protein>
    <submittedName>
        <fullName evidence="7">Putative resolvase</fullName>
    </submittedName>
</protein>
<dbReference type="Pfam" id="PF00239">
    <property type="entry name" value="Resolvase"/>
    <property type="match status" value="1"/>
</dbReference>
<evidence type="ECO:0000313" key="8">
    <source>
        <dbReference type="Proteomes" id="UP000011863"/>
    </source>
</evidence>
<organism evidence="7 8">
    <name type="scientific">Ilumatobacter coccineus (strain NBRC 103263 / KCTC 29153 / YM16-304)</name>
    <dbReference type="NCBI Taxonomy" id="1313172"/>
    <lineage>
        <taxon>Bacteria</taxon>
        <taxon>Bacillati</taxon>
        <taxon>Actinomycetota</taxon>
        <taxon>Acidimicrobiia</taxon>
        <taxon>Acidimicrobiales</taxon>
        <taxon>Ilumatobacteraceae</taxon>
        <taxon>Ilumatobacter</taxon>
    </lineage>
</organism>
<evidence type="ECO:0000259" key="6">
    <source>
        <dbReference type="PROSITE" id="PS51736"/>
    </source>
</evidence>
<name>A0A6C7EDU9_ILUCY</name>
<dbReference type="GO" id="GO:0015074">
    <property type="term" value="P:DNA integration"/>
    <property type="evidence" value="ECO:0007669"/>
    <property type="project" value="UniProtKB-KW"/>
</dbReference>
<dbReference type="InterPro" id="IPR036162">
    <property type="entry name" value="Resolvase-like_N_sf"/>
</dbReference>
<evidence type="ECO:0000256" key="1">
    <source>
        <dbReference type="ARBA" id="ARBA00022908"/>
    </source>
</evidence>
<keyword evidence="3" id="KW-0233">DNA recombination</keyword>
<dbReference type="PANTHER" id="PTHR30461">
    <property type="entry name" value="DNA-INVERTASE FROM LAMBDOID PROPHAGE"/>
    <property type="match status" value="1"/>
</dbReference>
<dbReference type="KEGG" id="aym:YM304_30450"/>
<accession>A0A6C7EDU9</accession>
<dbReference type="PANTHER" id="PTHR30461:SF2">
    <property type="entry name" value="SERINE RECOMBINASE PINE-RELATED"/>
    <property type="match status" value="1"/>
</dbReference>
<keyword evidence="8" id="KW-1185">Reference proteome</keyword>
<dbReference type="CDD" id="cd00338">
    <property type="entry name" value="Ser_Recombinase"/>
    <property type="match status" value="1"/>
</dbReference>
<keyword evidence="1" id="KW-0229">DNA integration</keyword>